<name>A0A3S4Z2W4_ACTVI</name>
<proteinExistence type="predicted"/>
<dbReference type="AlphaFoldDB" id="A0A3S4Z2W4"/>
<dbReference type="KEGG" id="avc:NCTC10951_02210"/>
<evidence type="ECO:0000313" key="1">
    <source>
        <dbReference type="EMBL" id="VEI17468.1"/>
    </source>
</evidence>
<dbReference type="Proteomes" id="UP000268658">
    <property type="component" value="Chromosome"/>
</dbReference>
<dbReference type="EMBL" id="LR134477">
    <property type="protein sequence ID" value="VEI17468.1"/>
    <property type="molecule type" value="Genomic_DNA"/>
</dbReference>
<evidence type="ECO:0000313" key="2">
    <source>
        <dbReference type="Proteomes" id="UP000268658"/>
    </source>
</evidence>
<gene>
    <name evidence="1" type="ORF">NCTC10951_02210</name>
</gene>
<organism evidence="1 2">
    <name type="scientific">Actinomyces viscosus</name>
    <dbReference type="NCBI Taxonomy" id="1656"/>
    <lineage>
        <taxon>Bacteria</taxon>
        <taxon>Bacillati</taxon>
        <taxon>Actinomycetota</taxon>
        <taxon>Actinomycetes</taxon>
        <taxon>Actinomycetales</taxon>
        <taxon>Actinomycetaceae</taxon>
        <taxon>Actinomyces</taxon>
    </lineage>
</organism>
<sequence length="86" mass="9258">MKKKDAKLAEKITSQFKAVEDLVAAQATGETADGRKTYKDYSTIASVQKDAGEAPDKNSYTDVQRKFSDAVNALSESLSKVVGTVL</sequence>
<reference evidence="1 2" key="1">
    <citation type="submission" date="2018-12" db="EMBL/GenBank/DDBJ databases">
        <authorList>
            <consortium name="Pathogen Informatics"/>
        </authorList>
    </citation>
    <scope>NUCLEOTIDE SEQUENCE [LARGE SCALE GENOMIC DNA]</scope>
    <source>
        <strain evidence="1 2">NCTC10951</strain>
    </source>
</reference>
<protein>
    <submittedName>
        <fullName evidence="1">Uncharacterized protein</fullName>
    </submittedName>
</protein>
<accession>A0A3S4Z2W4</accession>